<evidence type="ECO:0000256" key="1">
    <source>
        <dbReference type="SAM" id="MobiDB-lite"/>
    </source>
</evidence>
<dbReference type="AlphaFoldDB" id="A0A7K1TES4"/>
<comment type="caution">
    <text evidence="2">The sequence shown here is derived from an EMBL/GenBank/DDBJ whole genome shotgun (WGS) entry which is preliminary data.</text>
</comment>
<reference evidence="2 3" key="1">
    <citation type="submission" date="2019-12" db="EMBL/GenBank/DDBJ databases">
        <title>Hymenobacter sp. HMF4947 Genome sequencing and assembly.</title>
        <authorList>
            <person name="Kang H."/>
            <person name="Cha I."/>
            <person name="Kim H."/>
            <person name="Joh K."/>
        </authorList>
    </citation>
    <scope>NUCLEOTIDE SEQUENCE [LARGE SCALE GENOMIC DNA]</scope>
    <source>
        <strain evidence="2 3">HMF4947</strain>
    </source>
</reference>
<sequence length="333" mass="34525">MDFFQLLSDLEKADAEFLDRINPRRRVFKYLGNAGQKITTAAVPAVLASFFNRAYGQSATLTAPVQAVLTLALQLEYLEYHFYNTALGIAGLIPSQETAAITTIRNDEAGHINALRAVLGTAAPTPYLVTDFDYSGGSGTGNGPMKNALIPGSTGNTNGALFFAAGQAFSDTGQRAYKGGAPVLNTTATKDILEAALNIHSVEARHNSHFRTVRRAIVANALGSAGAPAVSPYDAAPKSWISLVDNGGPTAPDGSKPASKVYGPGTPATGTPDASYPGEDNTSQAGVNLTTLGSTYTAAAISEAFDEPLDPATVKSIASMFTSTAGKAKGLFV</sequence>
<evidence type="ECO:0000313" key="2">
    <source>
        <dbReference type="EMBL" id="MVN76792.1"/>
    </source>
</evidence>
<dbReference type="EMBL" id="WQKZ01000002">
    <property type="protein sequence ID" value="MVN76792.1"/>
    <property type="molecule type" value="Genomic_DNA"/>
</dbReference>
<organism evidence="2 3">
    <name type="scientific">Hymenobacter ginkgonis</name>
    <dbReference type="NCBI Taxonomy" id="2682976"/>
    <lineage>
        <taxon>Bacteria</taxon>
        <taxon>Pseudomonadati</taxon>
        <taxon>Bacteroidota</taxon>
        <taxon>Cytophagia</taxon>
        <taxon>Cytophagales</taxon>
        <taxon>Hymenobacteraceae</taxon>
        <taxon>Hymenobacter</taxon>
    </lineage>
</organism>
<dbReference type="RefSeq" id="WP_157565031.1">
    <property type="nucleotide sequence ID" value="NZ_WQKZ01000002.1"/>
</dbReference>
<keyword evidence="3" id="KW-1185">Reference proteome</keyword>
<dbReference type="Proteomes" id="UP000441336">
    <property type="component" value="Unassembled WGS sequence"/>
</dbReference>
<feature type="region of interest" description="Disordered" evidence="1">
    <location>
        <begin position="245"/>
        <end position="284"/>
    </location>
</feature>
<accession>A0A7K1TES4</accession>
<protein>
    <submittedName>
        <fullName evidence="2">Ferritin-like domain-containing protein</fullName>
    </submittedName>
</protein>
<dbReference type="Pfam" id="PF13668">
    <property type="entry name" value="Ferritin_2"/>
    <property type="match status" value="1"/>
</dbReference>
<dbReference type="CDD" id="cd00657">
    <property type="entry name" value="Ferritin_like"/>
    <property type="match status" value="1"/>
</dbReference>
<gene>
    <name evidence="2" type="ORF">GO988_10705</name>
</gene>
<name>A0A7K1TES4_9BACT</name>
<evidence type="ECO:0000313" key="3">
    <source>
        <dbReference type="Proteomes" id="UP000441336"/>
    </source>
</evidence>
<proteinExistence type="predicted"/>